<feature type="compositionally biased region" description="Polar residues" evidence="1">
    <location>
        <begin position="475"/>
        <end position="504"/>
    </location>
</feature>
<name>A0A481Z6L7_9VIRU</name>
<dbReference type="EMBL" id="MK500509">
    <property type="protein sequence ID" value="QBK91042.1"/>
    <property type="molecule type" value="Genomic_DNA"/>
</dbReference>
<evidence type="ECO:0000313" key="2">
    <source>
        <dbReference type="EMBL" id="QBK91042.1"/>
    </source>
</evidence>
<protein>
    <recommendedName>
        <fullName evidence="3">DUF4139 domain-containing protein</fullName>
    </recommendedName>
</protein>
<dbReference type="PANTHER" id="PTHR38075">
    <property type="entry name" value="DUF4139 DOMAIN-CONTAINING PROTEIN"/>
    <property type="match status" value="1"/>
</dbReference>
<evidence type="ECO:0008006" key="3">
    <source>
        <dbReference type="Google" id="ProtNLM"/>
    </source>
</evidence>
<proteinExistence type="predicted"/>
<reference evidence="2" key="1">
    <citation type="journal article" date="2019" name="MBio">
        <title>Virus Genomes from Deep Sea Sediments Expand the Ocean Megavirome and Support Independent Origins of Viral Gigantism.</title>
        <authorList>
            <person name="Backstrom D."/>
            <person name="Yutin N."/>
            <person name="Jorgensen S.L."/>
            <person name="Dharamshi J."/>
            <person name="Homa F."/>
            <person name="Zaremba-Niedwiedzka K."/>
            <person name="Spang A."/>
            <person name="Wolf Y.I."/>
            <person name="Koonin E.V."/>
            <person name="Ettema T.J."/>
        </authorList>
    </citation>
    <scope>NUCLEOTIDE SEQUENCE</scope>
</reference>
<gene>
    <name evidence="2" type="ORF">LCPAC202_00160</name>
</gene>
<accession>A0A481Z6L7</accession>
<feature type="region of interest" description="Disordered" evidence="1">
    <location>
        <begin position="435"/>
        <end position="504"/>
    </location>
</feature>
<evidence type="ECO:0000256" key="1">
    <source>
        <dbReference type="SAM" id="MobiDB-lite"/>
    </source>
</evidence>
<organism evidence="2">
    <name type="scientific">Pithovirus LCPAC202</name>
    <dbReference type="NCBI Taxonomy" id="2506592"/>
    <lineage>
        <taxon>Viruses</taxon>
        <taxon>Pithoviruses</taxon>
    </lineage>
</organism>
<sequence>MTDYNLVKLIIHSKWAQAWQNIPPVQDQNSKTSVKRLPRGLVPSSLIIRDKDGTQIRFALTPEKDVDHLIEEMDVILTSQDNTRIEGKILSIKDNEITLNSGRKYVRVFKPKSIVSVKDIELNPLVSLLGIQSSNPDIYLQYILNSLSWKIHYSMVLIGKEEIKISIRAGIINNSHSSFYSKNIILMAGKTSHPPRDSFLSETRRPMGLAIKSADIQKKKLYSEDLIKVIEFGGFLKPGEMYMNTDKIYQTGYFKLYRHYFDGGRTEIIYRFDSPDQMPSGEVLVYNGNEEDFIGSSFMPESDKGQLVDLLIGESSLEITTTIDFRKEVTVNSSGDILKAEEISLTAQFTNPRQELVPVLLIYQAPRRIIKSSHKYNRKSGHTYEWLVNFQPSSDKQIITINIIQMADESKKEEKISREISSSNRGFQTEIHRRRSELSNGNPTISEISPNYGTQNSRPLSMLSIPEPALDRTFTPLNTPETRQPTGRENNRSANIQDESVSVGNRRSVEIDVSPRLQSNYTHQQAINIPTGLPKHF</sequence>
<feature type="compositionally biased region" description="Polar residues" evidence="1">
    <location>
        <begin position="438"/>
        <end position="459"/>
    </location>
</feature>
<dbReference type="PANTHER" id="PTHR38075:SF1">
    <property type="entry name" value="DUF4139 DOMAIN-CONTAINING PROTEIN"/>
    <property type="match status" value="1"/>
</dbReference>